<dbReference type="EMBL" id="JBHSWE010000001">
    <property type="protein sequence ID" value="MFC6669231.1"/>
    <property type="molecule type" value="Genomic_DNA"/>
</dbReference>
<proteinExistence type="predicted"/>
<dbReference type="RefSeq" id="WP_379907806.1">
    <property type="nucleotide sequence ID" value="NZ_JBHSWE010000001.1"/>
</dbReference>
<organism evidence="2 3">
    <name type="scientific">Marinobacterium aestuariivivens</name>
    <dbReference type="NCBI Taxonomy" id="1698799"/>
    <lineage>
        <taxon>Bacteria</taxon>
        <taxon>Pseudomonadati</taxon>
        <taxon>Pseudomonadota</taxon>
        <taxon>Gammaproteobacteria</taxon>
        <taxon>Oceanospirillales</taxon>
        <taxon>Oceanospirillaceae</taxon>
        <taxon>Marinobacterium</taxon>
    </lineage>
</organism>
<comment type="caution">
    <text evidence="2">The sequence shown here is derived from an EMBL/GenBank/DDBJ whole genome shotgun (WGS) entry which is preliminary data.</text>
</comment>
<evidence type="ECO:0000256" key="1">
    <source>
        <dbReference type="SAM" id="Phobius"/>
    </source>
</evidence>
<dbReference type="NCBIfam" id="TIGR02532">
    <property type="entry name" value="IV_pilin_GFxxxE"/>
    <property type="match status" value="1"/>
</dbReference>
<keyword evidence="3" id="KW-1185">Reference proteome</keyword>
<dbReference type="SUPFAM" id="SSF54523">
    <property type="entry name" value="Pili subunits"/>
    <property type="match status" value="1"/>
</dbReference>
<reference evidence="3" key="1">
    <citation type="journal article" date="2019" name="Int. J. Syst. Evol. Microbiol.">
        <title>The Global Catalogue of Microorganisms (GCM) 10K type strain sequencing project: providing services to taxonomists for standard genome sequencing and annotation.</title>
        <authorList>
            <consortium name="The Broad Institute Genomics Platform"/>
            <consortium name="The Broad Institute Genome Sequencing Center for Infectious Disease"/>
            <person name="Wu L."/>
            <person name="Ma J."/>
        </authorList>
    </citation>
    <scope>NUCLEOTIDE SEQUENCE [LARGE SCALE GENOMIC DNA]</scope>
    <source>
        <strain evidence="3">NBRC 111756</strain>
    </source>
</reference>
<sequence length="45" mass="4753">MSKLSTLEHSPTPSAGHPQRGFTLLELLVVLVILGLLASLVGPRC</sequence>
<evidence type="ECO:0000313" key="3">
    <source>
        <dbReference type="Proteomes" id="UP001596422"/>
    </source>
</evidence>
<keyword evidence="1" id="KW-1133">Transmembrane helix</keyword>
<accession>A0ABW1ZTZ6</accession>
<dbReference type="InterPro" id="IPR045584">
    <property type="entry name" value="Pilin-like"/>
</dbReference>
<dbReference type="PROSITE" id="PS00409">
    <property type="entry name" value="PROKAR_NTER_METHYL"/>
    <property type="match status" value="1"/>
</dbReference>
<dbReference type="InterPro" id="IPR012902">
    <property type="entry name" value="N_methyl_site"/>
</dbReference>
<dbReference type="Gene3D" id="3.30.700.10">
    <property type="entry name" value="Glycoprotein, Type 4 Pilin"/>
    <property type="match status" value="1"/>
</dbReference>
<dbReference type="Pfam" id="PF07963">
    <property type="entry name" value="N_methyl"/>
    <property type="match status" value="1"/>
</dbReference>
<evidence type="ECO:0000313" key="2">
    <source>
        <dbReference type="EMBL" id="MFC6669231.1"/>
    </source>
</evidence>
<keyword evidence="1" id="KW-0812">Transmembrane</keyword>
<keyword evidence="1" id="KW-0472">Membrane</keyword>
<protein>
    <submittedName>
        <fullName evidence="2">Prepilin-type N-terminal cleavage/methylation domain-containing protein</fullName>
    </submittedName>
</protein>
<gene>
    <name evidence="2" type="ORF">ACFQDL_03290</name>
</gene>
<feature type="transmembrane region" description="Helical" evidence="1">
    <location>
        <begin position="20"/>
        <end position="41"/>
    </location>
</feature>
<dbReference type="Proteomes" id="UP001596422">
    <property type="component" value="Unassembled WGS sequence"/>
</dbReference>
<name>A0ABW1ZTZ6_9GAMM</name>